<feature type="region of interest" description="Disordered" evidence="1">
    <location>
        <begin position="83"/>
        <end position="163"/>
    </location>
</feature>
<organism evidence="3 4">
    <name type="scientific">Melanopsichium pennsylvanicum</name>
    <dbReference type="NCBI Taxonomy" id="63383"/>
    <lineage>
        <taxon>Eukaryota</taxon>
        <taxon>Fungi</taxon>
        <taxon>Dikarya</taxon>
        <taxon>Basidiomycota</taxon>
        <taxon>Ustilaginomycotina</taxon>
        <taxon>Ustilaginomycetes</taxon>
        <taxon>Ustilaginales</taxon>
        <taxon>Ustilaginaceae</taxon>
        <taxon>Melanopsichium</taxon>
    </lineage>
</organism>
<gene>
    <name evidence="3" type="ORF">MEPE_00659</name>
</gene>
<dbReference type="Proteomes" id="UP001294444">
    <property type="component" value="Unassembled WGS sequence"/>
</dbReference>
<feature type="compositionally biased region" description="Basic and acidic residues" evidence="1">
    <location>
        <begin position="83"/>
        <end position="112"/>
    </location>
</feature>
<feature type="compositionally biased region" description="Acidic residues" evidence="1">
    <location>
        <begin position="193"/>
        <end position="211"/>
    </location>
</feature>
<feature type="compositionally biased region" description="Basic and acidic residues" evidence="1">
    <location>
        <begin position="130"/>
        <end position="147"/>
    </location>
</feature>
<evidence type="ECO:0000259" key="2">
    <source>
        <dbReference type="SMART" id="SM01173"/>
    </source>
</evidence>
<protein>
    <recommendedName>
        <fullName evidence="2">DUF4187 domain-containing protein</fullName>
    </recommendedName>
</protein>
<keyword evidence="4" id="KW-1185">Reference proteome</keyword>
<dbReference type="PANTHER" id="PTHR21032:SF0">
    <property type="entry name" value="G PATCH DOMAIN-CONTAINING PROTEIN 11"/>
    <property type="match status" value="1"/>
</dbReference>
<feature type="compositionally biased region" description="Polar residues" evidence="1">
    <location>
        <begin position="28"/>
        <end position="46"/>
    </location>
</feature>
<evidence type="ECO:0000313" key="3">
    <source>
        <dbReference type="EMBL" id="SNX81954.1"/>
    </source>
</evidence>
<accession>A0AAJ4XG99</accession>
<feature type="region of interest" description="Disordered" evidence="1">
    <location>
        <begin position="187"/>
        <end position="256"/>
    </location>
</feature>
<feature type="region of interest" description="Disordered" evidence="1">
    <location>
        <begin position="1"/>
        <end position="54"/>
    </location>
</feature>
<evidence type="ECO:0000256" key="1">
    <source>
        <dbReference type="SAM" id="MobiDB-lite"/>
    </source>
</evidence>
<dbReference type="InterPro" id="IPR039249">
    <property type="entry name" value="GPATCH11"/>
</dbReference>
<feature type="domain" description="DUF4187" evidence="2">
    <location>
        <begin position="426"/>
        <end position="480"/>
    </location>
</feature>
<dbReference type="AlphaFoldDB" id="A0AAJ4XG99"/>
<name>A0AAJ4XG99_9BASI</name>
<feature type="compositionally biased region" description="Acidic residues" evidence="1">
    <location>
        <begin position="231"/>
        <end position="242"/>
    </location>
</feature>
<proteinExistence type="predicted"/>
<dbReference type="EMBL" id="OAPG01000001">
    <property type="protein sequence ID" value="SNX81954.1"/>
    <property type="molecule type" value="Genomic_DNA"/>
</dbReference>
<comment type="caution">
    <text evidence="3">The sequence shown here is derived from an EMBL/GenBank/DDBJ whole genome shotgun (WGS) entry which is preliminary data.</text>
</comment>
<dbReference type="GO" id="GO:0000776">
    <property type="term" value="C:kinetochore"/>
    <property type="evidence" value="ECO:0007669"/>
    <property type="project" value="TreeGrafter"/>
</dbReference>
<dbReference type="InterPro" id="IPR025239">
    <property type="entry name" value="DUF4187"/>
</dbReference>
<sequence>MPSGSSSTSKAGRFNPLSILLETKESSQPESSTSARSCFPDATTQTFSDDDEEDFMSDKYIVLADTEPKRPLTYTDKRRKLEAHYTHRNRDTRSWKQREEEAREEGLDRDLLAEAEIVAGGGTLPPEDNDGTRRWDKLKRSDGEGEVFKNQSGDDTVGGEDGTTKAMRMMLAMGYRRGEALGRRMQDLPNQQQEEEEEEEEEEEGEKEEEELAKKITFKAGTGAANAPIESDPEPLDTDEEAAALSDLSDSQTREGDEYLTGGVFSVPFSSKLAHPSSANTRPLRPDQRWLGLNRRAGIGMIPRTPSAVASAIRAKASSTLGTLTTAQSEAEVHFRARISREHQERHDSNLLSRARKTLIELDTASGTQYSPLWLDSDLYNILSGHTVAPDMNATTIDERMQKDACFKQAVELLQSAFSAEDKTQVQEADTFCNLEINQQLELVLSSLRHQHQYCLFCGCGYEDQQDLAAHCPGETEGDHD</sequence>
<feature type="compositionally biased region" description="Polar residues" evidence="1">
    <location>
        <begin position="1"/>
        <end position="10"/>
    </location>
</feature>
<dbReference type="SMART" id="SM01173">
    <property type="entry name" value="DUF4187"/>
    <property type="match status" value="1"/>
</dbReference>
<reference evidence="3" key="1">
    <citation type="submission" date="2023-10" db="EMBL/GenBank/DDBJ databases">
        <authorList>
            <person name="Guldener U."/>
        </authorList>
    </citation>
    <scope>NUCLEOTIDE SEQUENCE</scope>
    <source>
        <strain evidence="3">Mp4</strain>
    </source>
</reference>
<evidence type="ECO:0000313" key="4">
    <source>
        <dbReference type="Proteomes" id="UP001294444"/>
    </source>
</evidence>
<dbReference type="PANTHER" id="PTHR21032">
    <property type="entry name" value="G PATCH DOMAIN-CONTAINING PROTEIN 11"/>
    <property type="match status" value="1"/>
</dbReference>
<dbReference type="Pfam" id="PF13821">
    <property type="entry name" value="DUF4187"/>
    <property type="match status" value="1"/>
</dbReference>